<evidence type="ECO:0000256" key="7">
    <source>
        <dbReference type="ARBA" id="ARBA00023136"/>
    </source>
</evidence>
<organism evidence="11">
    <name type="scientific">Picocystis salinarum</name>
    <dbReference type="NCBI Taxonomy" id="88271"/>
    <lineage>
        <taxon>Eukaryota</taxon>
        <taxon>Viridiplantae</taxon>
        <taxon>Chlorophyta</taxon>
        <taxon>Picocystophyceae</taxon>
        <taxon>Picocystales</taxon>
        <taxon>Picocystaceae</taxon>
        <taxon>Picocystis</taxon>
    </lineage>
</organism>
<dbReference type="InterPro" id="IPR017871">
    <property type="entry name" value="ABC_transporter-like_CS"/>
</dbReference>
<feature type="transmembrane region" description="Helical" evidence="8">
    <location>
        <begin position="59"/>
        <end position="77"/>
    </location>
</feature>
<dbReference type="InterPro" id="IPR036640">
    <property type="entry name" value="ABC1_TM_sf"/>
</dbReference>
<dbReference type="GO" id="GO:0005778">
    <property type="term" value="C:peroxisomal membrane"/>
    <property type="evidence" value="ECO:0007669"/>
    <property type="project" value="TreeGrafter"/>
</dbReference>
<accession>A0A7S3UBF9</accession>
<name>A0A7S3UBF9_9CHLO</name>
<evidence type="ECO:0000256" key="5">
    <source>
        <dbReference type="ARBA" id="ARBA00022840"/>
    </source>
</evidence>
<dbReference type="SMART" id="SM00382">
    <property type="entry name" value="AAA"/>
    <property type="match status" value="1"/>
</dbReference>
<dbReference type="AlphaFoldDB" id="A0A7S3UBF9"/>
<feature type="transmembrane region" description="Helical" evidence="8">
    <location>
        <begin position="188"/>
        <end position="217"/>
    </location>
</feature>
<keyword evidence="7 8" id="KW-0472">Membrane</keyword>
<dbReference type="GO" id="GO:0006635">
    <property type="term" value="P:fatty acid beta-oxidation"/>
    <property type="evidence" value="ECO:0007669"/>
    <property type="project" value="TreeGrafter"/>
</dbReference>
<dbReference type="Pfam" id="PF10229">
    <property type="entry name" value="MMADHC"/>
    <property type="match status" value="1"/>
</dbReference>
<dbReference type="PANTHER" id="PTHR11384:SF59">
    <property type="entry name" value="LYSOSOMAL COBALAMIN TRANSPORTER ABCD4"/>
    <property type="match status" value="1"/>
</dbReference>
<dbReference type="SUPFAM" id="SSF52540">
    <property type="entry name" value="P-loop containing nucleoside triphosphate hydrolases"/>
    <property type="match status" value="1"/>
</dbReference>
<dbReference type="GO" id="GO:0009235">
    <property type="term" value="P:cobalamin metabolic process"/>
    <property type="evidence" value="ECO:0007669"/>
    <property type="project" value="InterPro"/>
</dbReference>
<dbReference type="EMBL" id="HBIS01000596">
    <property type="protein sequence ID" value="CAE0606687.1"/>
    <property type="molecule type" value="Transcribed_RNA"/>
</dbReference>
<proteinExistence type="inferred from homology"/>
<evidence type="ECO:0000256" key="4">
    <source>
        <dbReference type="ARBA" id="ARBA00022741"/>
    </source>
</evidence>
<dbReference type="GO" id="GO:0140359">
    <property type="term" value="F:ABC-type transporter activity"/>
    <property type="evidence" value="ECO:0007669"/>
    <property type="project" value="InterPro"/>
</dbReference>
<dbReference type="PROSITE" id="PS00211">
    <property type="entry name" value="ABC_TRANSPORTER_1"/>
    <property type="match status" value="1"/>
</dbReference>
<keyword evidence="2" id="KW-0813">Transport</keyword>
<dbReference type="PROSITE" id="PS50893">
    <property type="entry name" value="ABC_TRANSPORTER_2"/>
    <property type="match status" value="1"/>
</dbReference>
<keyword evidence="3 8" id="KW-0812">Transmembrane</keyword>
<dbReference type="PANTHER" id="PTHR11384">
    <property type="entry name" value="ATP-BINDING CASSETTE, SUB-FAMILY D MEMBER"/>
    <property type="match status" value="1"/>
</dbReference>
<dbReference type="InterPro" id="IPR011527">
    <property type="entry name" value="ABC1_TM_dom"/>
</dbReference>
<evidence type="ECO:0000259" key="10">
    <source>
        <dbReference type="PROSITE" id="PS50929"/>
    </source>
</evidence>
<dbReference type="Gene3D" id="1.20.1560.10">
    <property type="entry name" value="ABC transporter type 1, transmembrane domain"/>
    <property type="match status" value="1"/>
</dbReference>
<dbReference type="Pfam" id="PF06472">
    <property type="entry name" value="ABC_membrane_2"/>
    <property type="match status" value="1"/>
</dbReference>
<feature type="domain" description="ABC transmembrane type-1" evidence="10">
    <location>
        <begin position="63"/>
        <end position="337"/>
    </location>
</feature>
<evidence type="ECO:0008006" key="12">
    <source>
        <dbReference type="Google" id="ProtNLM"/>
    </source>
</evidence>
<dbReference type="Pfam" id="PF00005">
    <property type="entry name" value="ABC_tran"/>
    <property type="match status" value="1"/>
</dbReference>
<evidence type="ECO:0000313" key="11">
    <source>
        <dbReference type="EMBL" id="CAE0606687.1"/>
    </source>
</evidence>
<evidence type="ECO:0000259" key="9">
    <source>
        <dbReference type="PROSITE" id="PS50893"/>
    </source>
</evidence>
<keyword evidence="4" id="KW-0547">Nucleotide-binding</keyword>
<gene>
    <name evidence="11" type="ORF">PSAL00342_LOCUS503</name>
</gene>
<dbReference type="InterPro" id="IPR027417">
    <property type="entry name" value="P-loop_NTPase"/>
</dbReference>
<dbReference type="SUPFAM" id="SSF90123">
    <property type="entry name" value="ABC transporter transmembrane region"/>
    <property type="match status" value="1"/>
</dbReference>
<evidence type="ECO:0000256" key="1">
    <source>
        <dbReference type="ARBA" id="ARBA00008575"/>
    </source>
</evidence>
<keyword evidence="5" id="KW-0067">ATP-binding</keyword>
<feature type="domain" description="ABC transporter" evidence="9">
    <location>
        <begin position="617"/>
        <end position="851"/>
    </location>
</feature>
<protein>
    <recommendedName>
        <fullName evidence="12">ABC transporter domain-containing protein</fullName>
    </recommendedName>
</protein>
<dbReference type="InterPro" id="IPR003439">
    <property type="entry name" value="ABC_transporter-like_ATP-bd"/>
</dbReference>
<dbReference type="GO" id="GO:0015910">
    <property type="term" value="P:long-chain fatty acid import into peroxisome"/>
    <property type="evidence" value="ECO:0007669"/>
    <property type="project" value="TreeGrafter"/>
</dbReference>
<reference evidence="11" key="1">
    <citation type="submission" date="2021-01" db="EMBL/GenBank/DDBJ databases">
        <authorList>
            <person name="Corre E."/>
            <person name="Pelletier E."/>
            <person name="Niang G."/>
            <person name="Scheremetjew M."/>
            <person name="Finn R."/>
            <person name="Kale V."/>
            <person name="Holt S."/>
            <person name="Cochrane G."/>
            <person name="Meng A."/>
            <person name="Brown T."/>
            <person name="Cohen L."/>
        </authorList>
    </citation>
    <scope>NUCLEOTIDE SEQUENCE</scope>
    <source>
        <strain evidence="11">CCMP1897</strain>
    </source>
</reference>
<comment type="similarity">
    <text evidence="1">Belongs to the ABC transporter superfamily. ABCD family. Peroxisomal fatty acyl CoA transporter (TC 3.A.1.203) subfamily.</text>
</comment>
<dbReference type="GO" id="GO:0042760">
    <property type="term" value="P:very long-chain fatty acid catabolic process"/>
    <property type="evidence" value="ECO:0007669"/>
    <property type="project" value="TreeGrafter"/>
</dbReference>
<feature type="transmembrane region" description="Helical" evidence="8">
    <location>
        <begin position="97"/>
        <end position="116"/>
    </location>
</feature>
<sequence length="852" mass="93283">MEIAPGRSTAIAVDNASEQQPLLNVEDVVGIRNEVDGRARGHESGLVRKLWRCAKMVHWTWHAGLMIASVANVLVGAQVGKVAGNFYEAFGKQDGRLFRNALVMAGGWYTLCVLVASTRDFLAEYVALRARISLTELGHRKYCRSKNFYWMDKNRVDNPDQRIASDIAAWADSFAEVLKVSIASPFTILYYSVLVYQYAGSTSVLLVYGFFVLGILVQRTIVSPTAKVVSNQERMEGNFRAKHVHLTDAAEIVAIHDGGETEKVALEESFKQVASNQRLLMFWHLLLGACTKVLEYVGAALNYICVAIPVFAGKFAGQNPAEVSKFVSNASFANLSLIYSFTEVLDLGKQFSTLAGLTRRVGDLLEHFDNLQESDREDRPLVKEALLRREKQEEIKKGLKKDYLLLAPTTVGKRMEASVHSIPKHEGLNVHSIFPDAPGNDLLLILTNQEAALDLAPRWASGSGAVFRNHDSWSIRASAEMDHLLELFLLWAKGMCMYLHSRGYWADAIDPTTGFAFGLAGSQGRPVAGSKFDEVTAAHTLLGYPVEFCGVAPVISHPMWGTCCYPASMATAAPLQVIQDAFEEASTALSTAEAACTHSAHSELEHDWETGNGLPLLTLHQASYRTPSGNPALFDLSRLTVKENGSLLITGPSGCGKSTFVKVLAGLWPLSNGSLVGLSSSSRSSEGGPSVSPSTVVDVLYVPQDVYLGPGRTLRSILSYPFRTLEGFDDTTILGVLRDVGLLTVLNRMQGNLDAEAAWDSILSPGQKQRILFARILLQVPKLAVLDEGTSALPEKDEEGLYELLCKKGIARISVGHRPALAKFHDLLLHFHGNGSWDIQSKQTPRDFQQFT</sequence>
<dbReference type="PROSITE" id="PS50929">
    <property type="entry name" value="ABC_TM1F"/>
    <property type="match status" value="1"/>
</dbReference>
<dbReference type="InterPro" id="IPR019362">
    <property type="entry name" value="MMADHC"/>
</dbReference>
<keyword evidence="6 8" id="KW-1133">Transmembrane helix</keyword>
<evidence type="ECO:0000256" key="8">
    <source>
        <dbReference type="SAM" id="Phobius"/>
    </source>
</evidence>
<dbReference type="GO" id="GO:0005524">
    <property type="term" value="F:ATP binding"/>
    <property type="evidence" value="ECO:0007669"/>
    <property type="project" value="UniProtKB-KW"/>
</dbReference>
<dbReference type="InterPro" id="IPR003593">
    <property type="entry name" value="AAA+_ATPase"/>
</dbReference>
<evidence type="ECO:0000256" key="2">
    <source>
        <dbReference type="ARBA" id="ARBA00022448"/>
    </source>
</evidence>
<dbReference type="GO" id="GO:0007031">
    <property type="term" value="P:peroxisome organization"/>
    <property type="evidence" value="ECO:0007669"/>
    <property type="project" value="TreeGrafter"/>
</dbReference>
<dbReference type="InterPro" id="IPR050835">
    <property type="entry name" value="ABC_transporter_sub-D"/>
</dbReference>
<evidence type="ECO:0000256" key="6">
    <source>
        <dbReference type="ARBA" id="ARBA00022989"/>
    </source>
</evidence>
<evidence type="ECO:0000256" key="3">
    <source>
        <dbReference type="ARBA" id="ARBA00022692"/>
    </source>
</evidence>
<dbReference type="Gene3D" id="3.40.50.300">
    <property type="entry name" value="P-loop containing nucleotide triphosphate hydrolases"/>
    <property type="match status" value="1"/>
</dbReference>
<dbReference type="GO" id="GO:0005324">
    <property type="term" value="F:long-chain fatty acid transmembrane transporter activity"/>
    <property type="evidence" value="ECO:0007669"/>
    <property type="project" value="TreeGrafter"/>
</dbReference>
<dbReference type="GO" id="GO:0016887">
    <property type="term" value="F:ATP hydrolysis activity"/>
    <property type="evidence" value="ECO:0007669"/>
    <property type="project" value="InterPro"/>
</dbReference>